<evidence type="ECO:0000256" key="3">
    <source>
        <dbReference type="ARBA" id="ARBA00007913"/>
    </source>
</evidence>
<evidence type="ECO:0000256" key="5">
    <source>
        <dbReference type="ARBA" id="ARBA00022490"/>
    </source>
</evidence>
<dbReference type="Pfam" id="PF13086">
    <property type="entry name" value="AAA_11"/>
    <property type="match status" value="1"/>
</dbReference>
<reference evidence="13" key="1">
    <citation type="submission" date="2020-08" db="EMBL/GenBank/DDBJ databases">
        <title>Multicomponent nature underlies the extraordinary mechanical properties of spider dragline silk.</title>
        <authorList>
            <person name="Kono N."/>
            <person name="Nakamura H."/>
            <person name="Mori M."/>
            <person name="Yoshida Y."/>
            <person name="Ohtoshi R."/>
            <person name="Malay A.D."/>
            <person name="Moran D.A.P."/>
            <person name="Tomita M."/>
            <person name="Numata K."/>
            <person name="Arakawa K."/>
        </authorList>
    </citation>
    <scope>NUCLEOTIDE SEQUENCE</scope>
</reference>
<dbReference type="GO" id="GO:0005737">
    <property type="term" value="C:cytoplasm"/>
    <property type="evidence" value="ECO:0007669"/>
    <property type="project" value="UniProtKB-SubCell"/>
</dbReference>
<dbReference type="Pfam" id="PF13087">
    <property type="entry name" value="AAA_12"/>
    <property type="match status" value="1"/>
</dbReference>
<evidence type="ECO:0000256" key="11">
    <source>
        <dbReference type="ARBA" id="ARBA00048432"/>
    </source>
</evidence>
<dbReference type="Proteomes" id="UP000886998">
    <property type="component" value="Unassembled WGS sequence"/>
</dbReference>
<dbReference type="Gene3D" id="3.40.50.300">
    <property type="entry name" value="P-loop containing nucleotide triphosphate hydrolases"/>
    <property type="match status" value="2"/>
</dbReference>
<name>A0A8X6Y2Y7_9ARAC</name>
<dbReference type="EC" id="3.6.4.12" evidence="4"/>
<dbReference type="GO" id="GO:0043139">
    <property type="term" value="F:5'-3' DNA helicase activity"/>
    <property type="evidence" value="ECO:0007669"/>
    <property type="project" value="TreeGrafter"/>
</dbReference>
<evidence type="ECO:0000256" key="6">
    <source>
        <dbReference type="ARBA" id="ARBA00022741"/>
    </source>
</evidence>
<protein>
    <recommendedName>
        <fullName evidence="4">DNA helicase</fullName>
        <ecNumber evidence="4">3.6.4.12</ecNumber>
    </recommendedName>
</protein>
<dbReference type="GO" id="GO:0005524">
    <property type="term" value="F:ATP binding"/>
    <property type="evidence" value="ECO:0007669"/>
    <property type="project" value="UniProtKB-KW"/>
</dbReference>
<keyword evidence="8" id="KW-0347">Helicase</keyword>
<keyword evidence="7" id="KW-0378">Hydrolase</keyword>
<keyword evidence="5" id="KW-0963">Cytoplasm</keyword>
<comment type="similarity">
    <text evidence="3">Belongs to the DNA2/NAM7 helicase family.</text>
</comment>
<dbReference type="InterPro" id="IPR014001">
    <property type="entry name" value="Helicase_ATP-bd"/>
</dbReference>
<evidence type="ECO:0000313" key="13">
    <source>
        <dbReference type="EMBL" id="GFY61964.1"/>
    </source>
</evidence>
<comment type="catalytic activity">
    <reaction evidence="11">
        <text>ATP + H2O = ADP + phosphate + H(+)</text>
        <dbReference type="Rhea" id="RHEA:13065"/>
        <dbReference type="ChEBI" id="CHEBI:15377"/>
        <dbReference type="ChEBI" id="CHEBI:15378"/>
        <dbReference type="ChEBI" id="CHEBI:30616"/>
        <dbReference type="ChEBI" id="CHEBI:43474"/>
        <dbReference type="ChEBI" id="CHEBI:456216"/>
        <dbReference type="EC" id="3.6.4.12"/>
    </reaction>
    <physiologicalReaction direction="left-to-right" evidence="11">
        <dbReference type="Rhea" id="RHEA:13066"/>
    </physiologicalReaction>
</comment>
<gene>
    <name evidence="13" type="primary">IGHMBP2</name>
    <name evidence="13" type="ORF">TNIN_146951</name>
</gene>
<evidence type="ECO:0000256" key="1">
    <source>
        <dbReference type="ARBA" id="ARBA00004123"/>
    </source>
</evidence>
<sequence>MDTLVAKFVYNQRRLLEEERHSSKGNRCLRGDCDEGSKCGCIRTLFLQGKCEDLYGRIVFTFVAPGGQNLPNHKISRGDAVAIGSPGSEIQLHTPGTVTRVDSSSLSIALDRDSNFSGLNVMEYNVVKISPDVAIDRMKKALATLKKRTSTTYSHLYEVLFGFREPSSWPKSCINDISFFNKGLNLHQQEAVKFALLQKEIAIIHGPPGTGKTTTVLECILQAVTQKIKILVCAPSNVAVDNLMERLTGYAINMVRLGHSSRVATNLHPYLMDVHICNRWDRTSAPQLGQEIDQIIDEMATTDNPHLRWSLFQHKENKLRHLRRVKGSLAKQILSESDVVFCTLTSAAGTYIDKTQFDLLIIDECSQAMEAACWIPLLLAKKCILAGDHHQLPPTILSKKAADAGLNVSMMQRLLDVHGDGIKKLLTTQFRMNELIMQFSSQHFYKNKLVADETVRSSVLSDLSGVDATDITSKALMLIDTSGCARESSEWTAMGPSATKEKPVWWQSTSIYSFGVDYRLRLLPSLLLTNSKWI</sequence>
<dbReference type="Gene3D" id="2.40.30.270">
    <property type="match status" value="1"/>
</dbReference>
<dbReference type="CDD" id="cd18044">
    <property type="entry name" value="DEXXQc_SMUBP2"/>
    <property type="match status" value="1"/>
</dbReference>
<keyword evidence="9" id="KW-0067">ATP-binding</keyword>
<keyword evidence="10" id="KW-0539">Nucleus</keyword>
<evidence type="ECO:0000256" key="7">
    <source>
        <dbReference type="ARBA" id="ARBA00022801"/>
    </source>
</evidence>
<evidence type="ECO:0000256" key="10">
    <source>
        <dbReference type="ARBA" id="ARBA00023242"/>
    </source>
</evidence>
<dbReference type="SUPFAM" id="SSF52540">
    <property type="entry name" value="P-loop containing nucleoside triphosphate hydrolases"/>
    <property type="match status" value="1"/>
</dbReference>
<evidence type="ECO:0000256" key="2">
    <source>
        <dbReference type="ARBA" id="ARBA00004496"/>
    </source>
</evidence>
<dbReference type="GO" id="GO:0003677">
    <property type="term" value="F:DNA binding"/>
    <property type="evidence" value="ECO:0007669"/>
    <property type="project" value="UniProtKB-KW"/>
</dbReference>
<dbReference type="Pfam" id="PF21138">
    <property type="entry name" value="SMUBP-2_HCS1_1B"/>
    <property type="match status" value="1"/>
</dbReference>
<keyword evidence="14" id="KW-1185">Reference proteome</keyword>
<proteinExistence type="inferred from homology"/>
<dbReference type="InterPro" id="IPR027417">
    <property type="entry name" value="P-loop_NTPase"/>
</dbReference>
<organism evidence="13 14">
    <name type="scientific">Trichonephila inaurata madagascariensis</name>
    <dbReference type="NCBI Taxonomy" id="2747483"/>
    <lineage>
        <taxon>Eukaryota</taxon>
        <taxon>Metazoa</taxon>
        <taxon>Ecdysozoa</taxon>
        <taxon>Arthropoda</taxon>
        <taxon>Chelicerata</taxon>
        <taxon>Arachnida</taxon>
        <taxon>Araneae</taxon>
        <taxon>Araneomorphae</taxon>
        <taxon>Entelegynae</taxon>
        <taxon>Araneoidea</taxon>
        <taxon>Nephilidae</taxon>
        <taxon>Trichonephila</taxon>
        <taxon>Trichonephila inaurata</taxon>
    </lineage>
</organism>
<keyword evidence="6" id="KW-0547">Nucleotide-binding</keyword>
<dbReference type="SMART" id="SM00487">
    <property type="entry name" value="DEXDc"/>
    <property type="match status" value="1"/>
</dbReference>
<dbReference type="AlphaFoldDB" id="A0A8X6Y2Y7"/>
<dbReference type="EMBL" id="BMAV01013981">
    <property type="protein sequence ID" value="GFY61964.1"/>
    <property type="molecule type" value="Genomic_DNA"/>
</dbReference>
<feature type="domain" description="Helicase ATP-binding" evidence="12">
    <location>
        <begin position="180"/>
        <end position="439"/>
    </location>
</feature>
<dbReference type="InterPro" id="IPR041679">
    <property type="entry name" value="DNA2/NAM7-like_C"/>
</dbReference>
<dbReference type="InterPro" id="IPR050534">
    <property type="entry name" value="Coronavir_polyprotein_1ab"/>
</dbReference>
<evidence type="ECO:0000256" key="8">
    <source>
        <dbReference type="ARBA" id="ARBA00022806"/>
    </source>
</evidence>
<comment type="subcellular location">
    <subcellularLocation>
        <location evidence="2">Cytoplasm</location>
    </subcellularLocation>
    <subcellularLocation>
        <location evidence="1">Nucleus</location>
    </subcellularLocation>
</comment>
<evidence type="ECO:0000313" key="14">
    <source>
        <dbReference type="Proteomes" id="UP000886998"/>
    </source>
</evidence>
<accession>A0A8X6Y2Y7</accession>
<dbReference type="GO" id="GO:0003723">
    <property type="term" value="F:RNA binding"/>
    <property type="evidence" value="ECO:0007669"/>
    <property type="project" value="InterPro"/>
</dbReference>
<evidence type="ECO:0000256" key="9">
    <source>
        <dbReference type="ARBA" id="ARBA00022840"/>
    </source>
</evidence>
<dbReference type="InterPro" id="IPR048761">
    <property type="entry name" value="SMUBP-2_HCS1_1B"/>
</dbReference>
<dbReference type="InterPro" id="IPR041677">
    <property type="entry name" value="DNA2/NAM7_AAA_11"/>
</dbReference>
<dbReference type="PANTHER" id="PTHR43788">
    <property type="entry name" value="DNA2/NAM7 HELICASE FAMILY MEMBER"/>
    <property type="match status" value="1"/>
</dbReference>
<dbReference type="GO" id="GO:0016787">
    <property type="term" value="F:hydrolase activity"/>
    <property type="evidence" value="ECO:0007669"/>
    <property type="project" value="UniProtKB-KW"/>
</dbReference>
<evidence type="ECO:0000259" key="12">
    <source>
        <dbReference type="SMART" id="SM00487"/>
    </source>
</evidence>
<evidence type="ECO:0000256" key="4">
    <source>
        <dbReference type="ARBA" id="ARBA00012551"/>
    </source>
</evidence>
<dbReference type="OrthoDB" id="6513042at2759"/>
<dbReference type="GO" id="GO:0005634">
    <property type="term" value="C:nucleus"/>
    <property type="evidence" value="ECO:0007669"/>
    <property type="project" value="UniProtKB-SubCell"/>
</dbReference>
<dbReference type="PANTHER" id="PTHR43788:SF8">
    <property type="entry name" value="DNA-BINDING PROTEIN SMUBP-2"/>
    <property type="match status" value="1"/>
</dbReference>
<comment type="caution">
    <text evidence="13">The sequence shown here is derived from an EMBL/GenBank/DDBJ whole genome shotgun (WGS) entry which is preliminary data.</text>
</comment>
<keyword evidence="13" id="KW-0238">DNA-binding</keyword>